<protein>
    <submittedName>
        <fullName evidence="2">Uncharacterized protein</fullName>
    </submittedName>
</protein>
<dbReference type="EnsemblPlants" id="OB07G21210.1">
    <property type="protein sequence ID" value="OB07G21210.1"/>
    <property type="gene ID" value="OB07G21210"/>
</dbReference>
<feature type="region of interest" description="Disordered" evidence="1">
    <location>
        <begin position="1"/>
        <end position="64"/>
    </location>
</feature>
<dbReference type="Proteomes" id="UP000006038">
    <property type="component" value="Chromosome 7"/>
</dbReference>
<reference evidence="2" key="1">
    <citation type="journal article" date="2013" name="Nat. Commun.">
        <title>Whole-genome sequencing of Oryza brachyantha reveals mechanisms underlying Oryza genome evolution.</title>
        <authorList>
            <person name="Chen J."/>
            <person name="Huang Q."/>
            <person name="Gao D."/>
            <person name="Wang J."/>
            <person name="Lang Y."/>
            <person name="Liu T."/>
            <person name="Li B."/>
            <person name="Bai Z."/>
            <person name="Luis Goicoechea J."/>
            <person name="Liang C."/>
            <person name="Chen C."/>
            <person name="Zhang W."/>
            <person name="Sun S."/>
            <person name="Liao Y."/>
            <person name="Zhang X."/>
            <person name="Yang L."/>
            <person name="Song C."/>
            <person name="Wang M."/>
            <person name="Shi J."/>
            <person name="Liu G."/>
            <person name="Liu J."/>
            <person name="Zhou H."/>
            <person name="Zhou W."/>
            <person name="Yu Q."/>
            <person name="An N."/>
            <person name="Chen Y."/>
            <person name="Cai Q."/>
            <person name="Wang B."/>
            <person name="Liu B."/>
            <person name="Min J."/>
            <person name="Huang Y."/>
            <person name="Wu H."/>
            <person name="Li Z."/>
            <person name="Zhang Y."/>
            <person name="Yin Y."/>
            <person name="Song W."/>
            <person name="Jiang J."/>
            <person name="Jackson S.A."/>
            <person name="Wing R.A."/>
            <person name="Wang J."/>
            <person name="Chen M."/>
        </authorList>
    </citation>
    <scope>NUCLEOTIDE SEQUENCE [LARGE SCALE GENOMIC DNA]</scope>
    <source>
        <strain evidence="2">cv. IRGC 101232</strain>
    </source>
</reference>
<name>J3ML39_ORYBR</name>
<feature type="region of interest" description="Disordered" evidence="1">
    <location>
        <begin position="254"/>
        <end position="288"/>
    </location>
</feature>
<dbReference type="AlphaFoldDB" id="J3ML39"/>
<sequence>MSESPERAWSLASSRHPPIGTSPPATTAKRGRRTAPSHPSTNPSLQLEPVAQGPDLQNRRVNPKPLIGDLMKTKRIPVLTLALPKDSRRSCATGRGCGRAAPLKIDGITSATPAGKPTPQAEKIEAPNKLKSVIVAKRQEQEVMFHENGRWCARNFGGGGALCRHPQPPELLRAIINRGETWLPEGGVSAAWPKIIASRIAETQSVAFTAGNQAIPPRPAGPLHSVHSRISFASKFSKRNCAYLNLPSAQEFPPLPAKANPSYKSEGTREHGEPAGPTEVPDPRSKFGYAAIPGTEVMEHELEQLRHHGVVISSSLVGHVVSPSEVA</sequence>
<dbReference type="HOGENOM" id="CLU_850939_0_0_1"/>
<evidence type="ECO:0000313" key="2">
    <source>
        <dbReference type="EnsemblPlants" id="OB07G21210.1"/>
    </source>
</evidence>
<dbReference type="Gramene" id="OB07G21210.1">
    <property type="protein sequence ID" value="OB07G21210.1"/>
    <property type="gene ID" value="OB07G21210"/>
</dbReference>
<accession>J3ML39</accession>
<evidence type="ECO:0000313" key="3">
    <source>
        <dbReference type="Proteomes" id="UP000006038"/>
    </source>
</evidence>
<organism evidence="2">
    <name type="scientific">Oryza brachyantha</name>
    <name type="common">malo sina</name>
    <dbReference type="NCBI Taxonomy" id="4533"/>
    <lineage>
        <taxon>Eukaryota</taxon>
        <taxon>Viridiplantae</taxon>
        <taxon>Streptophyta</taxon>
        <taxon>Embryophyta</taxon>
        <taxon>Tracheophyta</taxon>
        <taxon>Spermatophyta</taxon>
        <taxon>Magnoliopsida</taxon>
        <taxon>Liliopsida</taxon>
        <taxon>Poales</taxon>
        <taxon>Poaceae</taxon>
        <taxon>BOP clade</taxon>
        <taxon>Oryzoideae</taxon>
        <taxon>Oryzeae</taxon>
        <taxon>Oryzinae</taxon>
        <taxon>Oryza</taxon>
    </lineage>
</organism>
<keyword evidence="3" id="KW-1185">Reference proteome</keyword>
<evidence type="ECO:0000256" key="1">
    <source>
        <dbReference type="SAM" id="MobiDB-lite"/>
    </source>
</evidence>
<proteinExistence type="predicted"/>
<reference evidence="2" key="2">
    <citation type="submission" date="2013-04" db="UniProtKB">
        <authorList>
            <consortium name="EnsemblPlants"/>
        </authorList>
    </citation>
    <scope>IDENTIFICATION</scope>
</reference>